<keyword evidence="1" id="KW-0472">Membrane</keyword>
<keyword evidence="1" id="KW-1133">Transmembrane helix</keyword>
<keyword evidence="1" id="KW-0812">Transmembrane</keyword>
<proteinExistence type="predicted"/>
<organism evidence="2">
    <name type="scientific">Oryza brachyantha</name>
    <name type="common">malo sina</name>
    <dbReference type="NCBI Taxonomy" id="4533"/>
    <lineage>
        <taxon>Eukaryota</taxon>
        <taxon>Viridiplantae</taxon>
        <taxon>Streptophyta</taxon>
        <taxon>Embryophyta</taxon>
        <taxon>Tracheophyta</taxon>
        <taxon>Spermatophyta</taxon>
        <taxon>Magnoliopsida</taxon>
        <taxon>Liliopsida</taxon>
        <taxon>Poales</taxon>
        <taxon>Poaceae</taxon>
        <taxon>BOP clade</taxon>
        <taxon>Oryzoideae</taxon>
        <taxon>Oryzeae</taxon>
        <taxon>Oryzinae</taxon>
        <taxon>Oryza</taxon>
    </lineage>
</organism>
<dbReference type="OMA" id="VIEEDCY"/>
<name>J3KTX0_ORYBR</name>
<dbReference type="KEGG" id="obr:102721508"/>
<evidence type="ECO:0000313" key="2">
    <source>
        <dbReference type="EnsemblPlants" id="OB0037G10030.1"/>
    </source>
</evidence>
<feature type="transmembrane region" description="Helical" evidence="1">
    <location>
        <begin position="98"/>
        <end position="124"/>
    </location>
</feature>
<dbReference type="Gramene" id="OB0037G10030.1">
    <property type="protein sequence ID" value="OB0037G10030.1"/>
    <property type="gene ID" value="OB0037G10030"/>
</dbReference>
<feature type="transmembrane region" description="Helical" evidence="1">
    <location>
        <begin position="145"/>
        <end position="172"/>
    </location>
</feature>
<reference evidence="2" key="1">
    <citation type="submission" date="2015-06" db="UniProtKB">
        <authorList>
            <consortium name="EnsemblPlants"/>
        </authorList>
    </citation>
    <scope>IDENTIFICATION</scope>
</reference>
<dbReference type="STRING" id="4533.J3KTX0"/>
<keyword evidence="3" id="KW-1185">Reference proteome</keyword>
<dbReference type="EnsemblPlants" id="OB0037G10030.1">
    <property type="protein sequence ID" value="OB0037G10030.1"/>
    <property type="gene ID" value="OB0037G10030"/>
</dbReference>
<dbReference type="OrthoDB" id="737323at2759"/>
<dbReference type="HOGENOM" id="CLU_056842_0_0_1"/>
<dbReference type="AlphaFoldDB" id="J3KTX0"/>
<evidence type="ECO:0000256" key="1">
    <source>
        <dbReference type="SAM" id="Phobius"/>
    </source>
</evidence>
<feature type="transmembrane region" description="Helical" evidence="1">
    <location>
        <begin position="264"/>
        <end position="294"/>
    </location>
</feature>
<dbReference type="PANTHER" id="PTHR34483:SF5">
    <property type="entry name" value="TRANSMEMBRANE PROTEIN"/>
    <property type="match status" value="1"/>
</dbReference>
<accession>J3KTX0</accession>
<feature type="transmembrane region" description="Helical" evidence="1">
    <location>
        <begin position="32"/>
        <end position="50"/>
    </location>
</feature>
<dbReference type="Proteomes" id="UP000006038">
    <property type="component" value="Unassembled WGS sequence"/>
</dbReference>
<evidence type="ECO:0000313" key="3">
    <source>
        <dbReference type="Proteomes" id="UP000006038"/>
    </source>
</evidence>
<feature type="transmembrane region" description="Helical" evidence="1">
    <location>
        <begin position="235"/>
        <end position="252"/>
    </location>
</feature>
<dbReference type="PANTHER" id="PTHR34483">
    <property type="entry name" value="OS09G0129800 PROTEIN"/>
    <property type="match status" value="1"/>
</dbReference>
<feature type="transmembrane region" description="Helical" evidence="1">
    <location>
        <begin position="178"/>
        <end position="211"/>
    </location>
</feature>
<dbReference type="eggNOG" id="ENOG502SRG5">
    <property type="taxonomic scope" value="Eukaryota"/>
</dbReference>
<sequence length="317" mass="34293">MAMAAEQRSAPPPPFYNFLKEAFLLPGRNRGLFMAVFVLVAVSTSALLLASDLTVMPLAEELRLDLKALNATDPMSPDFAKLLKEIQDDTREMVVAPAAYVLLSVVVGSAVRIIILFAAVATYSEERLTFGELLRKARTQLKGPLLTLAFVYVLEIASVALLAAMAGLLVFLMVRHYYVPFLLLSLLVFAGFVFLIYFSVLCAVSVAVAVAEPGRHGAGAFGRAWRLVKEKKRRAVLFVSATSLLAAVVSPVHKLAMACAPSSLVAGLLLVLVYAALMSVVELFGVCAITTFYYECKESNEVVSSDQYVRVSTEANA</sequence>
<protein>
    <submittedName>
        <fullName evidence="2">Uncharacterized protein</fullName>
    </submittedName>
</protein>
<dbReference type="GeneID" id="102721508"/>